<keyword evidence="5 8" id="KW-0521">NADP</keyword>
<dbReference type="UniPathway" id="UPA00077">
    <property type="reaction ID" value="UER00158"/>
</dbReference>
<dbReference type="GO" id="GO:0046655">
    <property type="term" value="P:folic acid metabolic process"/>
    <property type="evidence" value="ECO:0007669"/>
    <property type="project" value="TreeGrafter"/>
</dbReference>
<dbReference type="InterPro" id="IPR012259">
    <property type="entry name" value="DHFR"/>
</dbReference>
<dbReference type="GO" id="GO:0004146">
    <property type="term" value="F:dihydrofolate reductase activity"/>
    <property type="evidence" value="ECO:0007669"/>
    <property type="project" value="UniProtKB-EC"/>
</dbReference>
<dbReference type="PIRSF" id="PIRSF000194">
    <property type="entry name" value="DHFR"/>
    <property type="match status" value="1"/>
</dbReference>
<evidence type="ECO:0000256" key="4">
    <source>
        <dbReference type="ARBA" id="ARBA00022563"/>
    </source>
</evidence>
<dbReference type="Proteomes" id="UP000515808">
    <property type="component" value="Chromosome"/>
</dbReference>
<dbReference type="AlphaFoldDB" id="A0A7G9LAG0"/>
<dbReference type="FunFam" id="3.40.430.10:FF:000001">
    <property type="entry name" value="Dihydrofolate reductase"/>
    <property type="match status" value="1"/>
</dbReference>
<dbReference type="Gene3D" id="3.40.430.10">
    <property type="entry name" value="Dihydrofolate Reductase, subunit A"/>
    <property type="match status" value="1"/>
</dbReference>
<keyword evidence="4 8" id="KW-0554">One-carbon metabolism</keyword>
<accession>A0A7G9LAG0</accession>
<dbReference type="SUPFAM" id="SSF53597">
    <property type="entry name" value="Dihydrofolate reductase-like"/>
    <property type="match status" value="1"/>
</dbReference>
<evidence type="ECO:0000256" key="8">
    <source>
        <dbReference type="PIRNR" id="PIRNR000194"/>
    </source>
</evidence>
<dbReference type="PANTHER" id="PTHR48069">
    <property type="entry name" value="DIHYDROFOLATE REDUCTASE"/>
    <property type="match status" value="1"/>
</dbReference>
<dbReference type="GO" id="GO:0046452">
    <property type="term" value="P:dihydrofolate metabolic process"/>
    <property type="evidence" value="ECO:0007669"/>
    <property type="project" value="TreeGrafter"/>
</dbReference>
<dbReference type="InterPro" id="IPR024072">
    <property type="entry name" value="DHFR-like_dom_sf"/>
</dbReference>
<dbReference type="InterPro" id="IPR001796">
    <property type="entry name" value="DHFR_dom"/>
</dbReference>
<protein>
    <recommendedName>
        <fullName evidence="3 8">Dihydrofolate reductase</fullName>
        <ecNumber evidence="3 8">1.5.1.3</ecNumber>
    </recommendedName>
</protein>
<keyword evidence="6 8" id="KW-0560">Oxidoreductase</keyword>
<sequence length="171" mass="19372">MITIIAAIAKNNALGKDNDLIWHLPADLKRFKKITSGHSILMGRNTFESIGKPLPNRTSIIITRNKNYFKDGCLIAHSIEEALELASDEKEIFIIGGAQIYKEAMQKNLVDQLDITIVHEEFDADAFFPIIDSTWKEISREDFKADEKNKFDFSFVSYQKKSSNSSRIASA</sequence>
<dbReference type="EC" id="1.5.1.3" evidence="3 8"/>
<comment type="function">
    <text evidence="7 8">Key enzyme in folate metabolism. Catalyzes an essential reaction for de novo glycine and purine synthesis, and for DNA precursor synthesis.</text>
</comment>
<dbReference type="KEGG" id="ppec:H9W90_00350"/>
<evidence type="ECO:0000313" key="10">
    <source>
        <dbReference type="EMBL" id="QNM85609.1"/>
    </source>
</evidence>
<dbReference type="PANTHER" id="PTHR48069:SF3">
    <property type="entry name" value="DIHYDROFOLATE REDUCTASE"/>
    <property type="match status" value="1"/>
</dbReference>
<keyword evidence="11" id="KW-1185">Reference proteome</keyword>
<dbReference type="GO" id="GO:0005829">
    <property type="term" value="C:cytosol"/>
    <property type="evidence" value="ECO:0007669"/>
    <property type="project" value="TreeGrafter"/>
</dbReference>
<evidence type="ECO:0000259" key="9">
    <source>
        <dbReference type="PROSITE" id="PS51330"/>
    </source>
</evidence>
<evidence type="ECO:0000256" key="7">
    <source>
        <dbReference type="ARBA" id="ARBA00025067"/>
    </source>
</evidence>
<dbReference type="EMBL" id="CP060695">
    <property type="protein sequence ID" value="QNM85609.1"/>
    <property type="molecule type" value="Genomic_DNA"/>
</dbReference>
<organism evidence="10 11">
    <name type="scientific">Polaribacter pectinis</name>
    <dbReference type="NCBI Taxonomy" id="2738844"/>
    <lineage>
        <taxon>Bacteria</taxon>
        <taxon>Pseudomonadati</taxon>
        <taxon>Bacteroidota</taxon>
        <taxon>Flavobacteriia</taxon>
        <taxon>Flavobacteriales</taxon>
        <taxon>Flavobacteriaceae</taxon>
    </lineage>
</organism>
<dbReference type="Pfam" id="PF00186">
    <property type="entry name" value="DHFR_1"/>
    <property type="match status" value="1"/>
</dbReference>
<evidence type="ECO:0000256" key="1">
    <source>
        <dbReference type="ARBA" id="ARBA00004903"/>
    </source>
</evidence>
<evidence type="ECO:0000256" key="6">
    <source>
        <dbReference type="ARBA" id="ARBA00023002"/>
    </source>
</evidence>
<evidence type="ECO:0000256" key="5">
    <source>
        <dbReference type="ARBA" id="ARBA00022857"/>
    </source>
</evidence>
<evidence type="ECO:0000313" key="11">
    <source>
        <dbReference type="Proteomes" id="UP000515808"/>
    </source>
</evidence>
<dbReference type="PROSITE" id="PS51330">
    <property type="entry name" value="DHFR_2"/>
    <property type="match status" value="1"/>
</dbReference>
<reference evidence="10 11" key="1">
    <citation type="submission" date="2020-08" db="EMBL/GenBank/DDBJ databases">
        <title>Polaribacter sp. L12M9 isolated from gut of the Korean scallop.</title>
        <authorList>
            <person name="Jeong Y.S."/>
        </authorList>
    </citation>
    <scope>NUCLEOTIDE SEQUENCE [LARGE SCALE GENOMIC DNA]</scope>
    <source>
        <strain evidence="10 11">L12M9</strain>
    </source>
</reference>
<evidence type="ECO:0000256" key="2">
    <source>
        <dbReference type="ARBA" id="ARBA00009539"/>
    </source>
</evidence>
<comment type="catalytic activity">
    <reaction evidence="8">
        <text>(6S)-5,6,7,8-tetrahydrofolate + NADP(+) = 7,8-dihydrofolate + NADPH + H(+)</text>
        <dbReference type="Rhea" id="RHEA:15009"/>
        <dbReference type="ChEBI" id="CHEBI:15378"/>
        <dbReference type="ChEBI" id="CHEBI:57451"/>
        <dbReference type="ChEBI" id="CHEBI:57453"/>
        <dbReference type="ChEBI" id="CHEBI:57783"/>
        <dbReference type="ChEBI" id="CHEBI:58349"/>
        <dbReference type="EC" id="1.5.1.3"/>
    </reaction>
</comment>
<dbReference type="RefSeq" id="WP_187482511.1">
    <property type="nucleotide sequence ID" value="NZ_CP060695.1"/>
</dbReference>
<feature type="domain" description="DHFR" evidence="9">
    <location>
        <begin position="1"/>
        <end position="160"/>
    </location>
</feature>
<dbReference type="PRINTS" id="PR00070">
    <property type="entry name" value="DHFR"/>
</dbReference>
<dbReference type="GO" id="GO:0070401">
    <property type="term" value="F:NADP+ binding"/>
    <property type="evidence" value="ECO:0007669"/>
    <property type="project" value="UniProtKB-ARBA"/>
</dbReference>
<dbReference type="CDD" id="cd00209">
    <property type="entry name" value="DHFR"/>
    <property type="match status" value="1"/>
</dbReference>
<gene>
    <name evidence="10" type="ORF">H9W90_00350</name>
</gene>
<name>A0A7G9LAG0_9FLAO</name>
<dbReference type="GO" id="GO:0046654">
    <property type="term" value="P:tetrahydrofolate biosynthetic process"/>
    <property type="evidence" value="ECO:0007669"/>
    <property type="project" value="UniProtKB-UniPathway"/>
</dbReference>
<dbReference type="GO" id="GO:0006730">
    <property type="term" value="P:one-carbon metabolic process"/>
    <property type="evidence" value="ECO:0007669"/>
    <property type="project" value="UniProtKB-KW"/>
</dbReference>
<comment type="pathway">
    <text evidence="1 8">Cofactor biosynthesis; tetrahydrofolate biosynthesis; 5,6,7,8-tetrahydrofolate from 7,8-dihydrofolate: step 1/1.</text>
</comment>
<proteinExistence type="inferred from homology"/>
<evidence type="ECO:0000256" key="3">
    <source>
        <dbReference type="ARBA" id="ARBA00012856"/>
    </source>
</evidence>
<comment type="similarity">
    <text evidence="2 8">Belongs to the dihydrofolate reductase family.</text>
</comment>